<proteinExistence type="predicted"/>
<dbReference type="Proteomes" id="UP001529510">
    <property type="component" value="Unassembled WGS sequence"/>
</dbReference>
<sequence length="119" mass="14116">SFKSDQPGKYEQWVVFDFNTRPVLRQKIKIRVGEDECEGTAVTHPAPDIPQKKQETEGNLELWNEESVEIIPYFKREEAETELINRYKLITTDQTSSVINHENYKHSMHNFLYQEEKVE</sequence>
<accession>A0ABD0R1K9</accession>
<comment type="caution">
    <text evidence="2">The sequence shown here is derived from an EMBL/GenBank/DDBJ whole genome shotgun (WGS) entry which is preliminary data.</text>
</comment>
<reference evidence="2 3" key="1">
    <citation type="submission" date="2024-05" db="EMBL/GenBank/DDBJ databases">
        <title>Genome sequencing and assembly of Indian major carp, Cirrhinus mrigala (Hamilton, 1822).</title>
        <authorList>
            <person name="Mohindra V."/>
            <person name="Chowdhury L.M."/>
            <person name="Lal K."/>
            <person name="Jena J.K."/>
        </authorList>
    </citation>
    <scope>NUCLEOTIDE SEQUENCE [LARGE SCALE GENOMIC DNA]</scope>
    <source>
        <strain evidence="2">CM1030</strain>
        <tissue evidence="2">Blood</tissue>
    </source>
</reference>
<organism evidence="2 3">
    <name type="scientific">Cirrhinus mrigala</name>
    <name type="common">Mrigala</name>
    <dbReference type="NCBI Taxonomy" id="683832"/>
    <lineage>
        <taxon>Eukaryota</taxon>
        <taxon>Metazoa</taxon>
        <taxon>Chordata</taxon>
        <taxon>Craniata</taxon>
        <taxon>Vertebrata</taxon>
        <taxon>Euteleostomi</taxon>
        <taxon>Actinopterygii</taxon>
        <taxon>Neopterygii</taxon>
        <taxon>Teleostei</taxon>
        <taxon>Ostariophysi</taxon>
        <taxon>Cypriniformes</taxon>
        <taxon>Cyprinidae</taxon>
        <taxon>Labeoninae</taxon>
        <taxon>Labeonini</taxon>
        <taxon>Cirrhinus</taxon>
    </lineage>
</organism>
<feature type="non-terminal residue" evidence="2">
    <location>
        <position position="1"/>
    </location>
</feature>
<feature type="region of interest" description="Disordered" evidence="1">
    <location>
        <begin position="39"/>
        <end position="58"/>
    </location>
</feature>
<evidence type="ECO:0000256" key="1">
    <source>
        <dbReference type="SAM" id="MobiDB-lite"/>
    </source>
</evidence>
<evidence type="ECO:0000313" key="2">
    <source>
        <dbReference type="EMBL" id="KAL0191823.1"/>
    </source>
</evidence>
<dbReference type="EMBL" id="JAMKFB020000006">
    <property type="protein sequence ID" value="KAL0191823.1"/>
    <property type="molecule type" value="Genomic_DNA"/>
</dbReference>
<name>A0ABD0R1K9_CIRMR</name>
<feature type="non-terminal residue" evidence="2">
    <location>
        <position position="119"/>
    </location>
</feature>
<keyword evidence="3" id="KW-1185">Reference proteome</keyword>
<evidence type="ECO:0000313" key="3">
    <source>
        <dbReference type="Proteomes" id="UP001529510"/>
    </source>
</evidence>
<gene>
    <name evidence="2" type="ORF">M9458_014521</name>
</gene>
<protein>
    <submittedName>
        <fullName evidence="2">Uncharacterized protein</fullName>
    </submittedName>
</protein>
<dbReference type="AlphaFoldDB" id="A0ABD0R1K9"/>